<protein>
    <recommendedName>
        <fullName evidence="6">Tumor protein p53-inducible protein 13</fullName>
    </recommendedName>
</protein>
<feature type="compositionally biased region" description="Polar residues" evidence="1">
    <location>
        <begin position="330"/>
        <end position="342"/>
    </location>
</feature>
<comment type="caution">
    <text evidence="4">The sequence shown here is derived from an EMBL/GenBank/DDBJ whole genome shotgun (WGS) entry which is preliminary data.</text>
</comment>
<feature type="compositionally biased region" description="Basic and acidic residues" evidence="1">
    <location>
        <begin position="391"/>
        <end position="411"/>
    </location>
</feature>
<evidence type="ECO:0000313" key="4">
    <source>
        <dbReference type="EMBL" id="KAK9520567.1"/>
    </source>
</evidence>
<dbReference type="Proteomes" id="UP001488805">
    <property type="component" value="Unassembled WGS sequence"/>
</dbReference>
<dbReference type="PANTHER" id="PTHR34179">
    <property type="entry name" value="TUMOR PROTEIN P53-INDUCIBLE PROTEIN 13"/>
    <property type="match status" value="1"/>
</dbReference>
<evidence type="ECO:0000256" key="3">
    <source>
        <dbReference type="SAM" id="SignalP"/>
    </source>
</evidence>
<keyword evidence="2" id="KW-0472">Membrane</keyword>
<name>A0AAW1EF13_ZOAVI</name>
<evidence type="ECO:0008006" key="6">
    <source>
        <dbReference type="Google" id="ProtNLM"/>
    </source>
</evidence>
<dbReference type="InterPro" id="IPR021454">
    <property type="entry name" value="DUF3105"/>
</dbReference>
<dbReference type="GO" id="GO:0005737">
    <property type="term" value="C:cytoplasm"/>
    <property type="evidence" value="ECO:0007669"/>
    <property type="project" value="TreeGrafter"/>
</dbReference>
<evidence type="ECO:0000256" key="2">
    <source>
        <dbReference type="SAM" id="Phobius"/>
    </source>
</evidence>
<keyword evidence="5" id="KW-1185">Reference proteome</keyword>
<sequence length="606" mass="67342">MSTVTVLAALWVSLVRCGVSSGSPGPGCDNGKLSLERDMPPNALYWDCPGTIWPESIRRLPSIDTVYDPVPARQLCMDTSISYNQTIPSSGAYRPVRAESGEYLYCPPQRWLNNLHRGATVLLYHPCVPLHERLLLSVLARSCLSDYIVSAHPQLKEHMPIALVSWGHTLELSTTWSSDVYDWLEATASTRKKFVGGNPSRKFNLLLTRSAEQQRANPEEQESLRRCFERTISSQLNGAMEKVLQSDIKSRSWKVIKEGGKRRRLRAAMTEIRENGKEEKEREDAITHQSNRTTISRTGAIQNNNVTVGPSTDSPPGSRTLPDPPGSKEAPSQSQIQNTNQGLPPRPTTPLGSLQTAAQQPKHTDLRDPLAGVVNREQNQTARPEAPALGSKDEGTDSVKQRDKDVGKHSLEGNVSKANIYDEHNTADGTRKGNEVVDVKERELEREQTHSDAHSQHKGEKMGFDSVSKPQSEPQPQKPQPASRPPNSLDCAGCKAGEHCECNKDPGASGAVDAGSLRTPRTDEAVWAAAALGFLLILLTLSVLHTRLYRHWRTTPSLYWRDPQCDYDSVADVIRRRLRITNKRHKRSRRRECVLLPSSSSSDEHP</sequence>
<reference evidence="4 5" key="1">
    <citation type="journal article" date="2024" name="Genome Biol. Evol.">
        <title>Chromosome-level genome assembly of the viviparous eelpout Zoarces viviparus.</title>
        <authorList>
            <person name="Fuhrmann N."/>
            <person name="Brasseur M.V."/>
            <person name="Bakowski C.E."/>
            <person name="Podsiadlowski L."/>
            <person name="Prost S."/>
            <person name="Krehenwinkel H."/>
            <person name="Mayer C."/>
        </authorList>
    </citation>
    <scope>NUCLEOTIDE SEQUENCE [LARGE SCALE GENOMIC DNA]</scope>
    <source>
        <strain evidence="4">NO-MEL_2022_Ind0_liver</strain>
    </source>
</reference>
<dbReference type="EMBL" id="JBCEZU010000329">
    <property type="protein sequence ID" value="KAK9520567.1"/>
    <property type="molecule type" value="Genomic_DNA"/>
</dbReference>
<feature type="region of interest" description="Disordered" evidence="1">
    <location>
        <begin position="270"/>
        <end position="490"/>
    </location>
</feature>
<dbReference type="AlphaFoldDB" id="A0AAW1EF13"/>
<accession>A0AAW1EF13</accession>
<keyword evidence="3" id="KW-0732">Signal</keyword>
<keyword evidence="2" id="KW-0812">Transmembrane</keyword>
<evidence type="ECO:0000313" key="5">
    <source>
        <dbReference type="Proteomes" id="UP001488805"/>
    </source>
</evidence>
<dbReference type="PANTHER" id="PTHR34179:SF1">
    <property type="entry name" value="TUMOR PROTEIN P53-INDUCIBLE PROTEIN 13"/>
    <property type="match status" value="1"/>
</dbReference>
<feature type="transmembrane region" description="Helical" evidence="2">
    <location>
        <begin position="525"/>
        <end position="544"/>
    </location>
</feature>
<feature type="compositionally biased region" description="Polar residues" evidence="1">
    <location>
        <begin position="287"/>
        <end position="317"/>
    </location>
</feature>
<evidence type="ECO:0000256" key="1">
    <source>
        <dbReference type="SAM" id="MobiDB-lite"/>
    </source>
</evidence>
<gene>
    <name evidence="4" type="ORF">VZT92_020443</name>
</gene>
<dbReference type="Pfam" id="PF11303">
    <property type="entry name" value="DUF3105"/>
    <property type="match status" value="1"/>
</dbReference>
<feature type="compositionally biased region" description="Basic and acidic residues" evidence="1">
    <location>
        <begin position="420"/>
        <end position="463"/>
    </location>
</feature>
<feature type="chain" id="PRO_5043788598" description="Tumor protein p53-inducible protein 13" evidence="3">
    <location>
        <begin position="23"/>
        <end position="606"/>
    </location>
</feature>
<organism evidence="4 5">
    <name type="scientific">Zoarces viviparus</name>
    <name type="common">Viviparous eelpout</name>
    <name type="synonym">Blennius viviparus</name>
    <dbReference type="NCBI Taxonomy" id="48416"/>
    <lineage>
        <taxon>Eukaryota</taxon>
        <taxon>Metazoa</taxon>
        <taxon>Chordata</taxon>
        <taxon>Craniata</taxon>
        <taxon>Vertebrata</taxon>
        <taxon>Euteleostomi</taxon>
        <taxon>Actinopterygii</taxon>
        <taxon>Neopterygii</taxon>
        <taxon>Teleostei</taxon>
        <taxon>Neoteleostei</taxon>
        <taxon>Acanthomorphata</taxon>
        <taxon>Eupercaria</taxon>
        <taxon>Perciformes</taxon>
        <taxon>Cottioidei</taxon>
        <taxon>Zoarcales</taxon>
        <taxon>Zoarcidae</taxon>
        <taxon>Zoarcinae</taxon>
        <taxon>Zoarces</taxon>
    </lineage>
</organism>
<keyword evidence="2" id="KW-1133">Transmembrane helix</keyword>
<feature type="signal peptide" evidence="3">
    <location>
        <begin position="1"/>
        <end position="22"/>
    </location>
</feature>
<feature type="compositionally biased region" description="Polar residues" evidence="1">
    <location>
        <begin position="350"/>
        <end position="361"/>
    </location>
</feature>
<feature type="compositionally biased region" description="Basic and acidic residues" evidence="1">
    <location>
        <begin position="271"/>
        <end position="286"/>
    </location>
</feature>
<proteinExistence type="predicted"/>